<proteinExistence type="predicted"/>
<dbReference type="Proteomes" id="UP000294929">
    <property type="component" value="Unassembled WGS sequence"/>
</dbReference>
<comment type="caution">
    <text evidence="1">The sequence shown here is derived from an EMBL/GenBank/DDBJ whole genome shotgun (WGS) entry which is preliminary data.</text>
</comment>
<evidence type="ECO:0000313" key="2">
    <source>
        <dbReference type="Proteomes" id="UP000294929"/>
    </source>
</evidence>
<sequence>MLLAIAVGIGGLGYWGYSRYQSKQQLASIRNTVEAFAEASDTADTTKLASMMCEEERAQFVDGFEGQPNDGPIAPATRQPVNIGAINVKDNTATVEVTRPPSAMVTLKLKRENRTWKLCNPS</sequence>
<evidence type="ECO:0008006" key="3">
    <source>
        <dbReference type="Google" id="ProtNLM"/>
    </source>
</evidence>
<dbReference type="AlphaFoldDB" id="A0A4R5WFC2"/>
<gene>
    <name evidence="1" type="ORF">EUA03_16510</name>
</gene>
<dbReference type="EMBL" id="SDLO01000012">
    <property type="protein sequence ID" value="TDK87941.1"/>
    <property type="molecule type" value="Genomic_DNA"/>
</dbReference>
<organism evidence="1 2">
    <name type="scientific">Mycolicibacterium mucogenicum</name>
    <name type="common">Mycobacterium mucogenicum</name>
    <dbReference type="NCBI Taxonomy" id="56689"/>
    <lineage>
        <taxon>Bacteria</taxon>
        <taxon>Bacillati</taxon>
        <taxon>Actinomycetota</taxon>
        <taxon>Actinomycetes</taxon>
        <taxon>Mycobacteriales</taxon>
        <taxon>Mycobacteriaceae</taxon>
        <taxon>Mycolicibacterium</taxon>
    </lineage>
</organism>
<protein>
    <recommendedName>
        <fullName evidence="3">DUF4878 domain-containing protein</fullName>
    </recommendedName>
</protein>
<accession>A0A4R5WFC2</accession>
<dbReference type="OrthoDB" id="4641680at2"/>
<name>A0A4R5WFC2_MYCMU</name>
<reference evidence="1 2" key="1">
    <citation type="submission" date="2019-01" db="EMBL/GenBank/DDBJ databases">
        <title>High-quality-draft genome sequences of five non-tuberculosis mycobacteriaceae isolated from a nosocomial environment.</title>
        <authorList>
            <person name="Tiago I."/>
            <person name="Alarico S."/>
            <person name="Pereira S.G."/>
            <person name="Coelho C."/>
            <person name="Maranha A."/>
            <person name="Empadinhas N."/>
        </authorList>
    </citation>
    <scope>NUCLEOTIDE SEQUENCE [LARGE SCALE GENOMIC DNA]</scope>
    <source>
        <strain evidence="1 2">24AIII</strain>
    </source>
</reference>
<dbReference type="RefSeq" id="WP_131808811.1">
    <property type="nucleotide sequence ID" value="NZ_JAPMJT010000003.1"/>
</dbReference>
<evidence type="ECO:0000313" key="1">
    <source>
        <dbReference type="EMBL" id="TDK87941.1"/>
    </source>
</evidence>